<keyword evidence="2" id="KW-1185">Reference proteome</keyword>
<protein>
    <submittedName>
        <fullName evidence="1">LysR family transcriptional regulator</fullName>
    </submittedName>
</protein>
<dbReference type="InterPro" id="IPR036388">
    <property type="entry name" value="WH-like_DNA-bd_sf"/>
</dbReference>
<dbReference type="InterPro" id="IPR036390">
    <property type="entry name" value="WH_DNA-bd_sf"/>
</dbReference>
<evidence type="ECO:0000313" key="1">
    <source>
        <dbReference type="EMBL" id="MCX2743848.1"/>
    </source>
</evidence>
<sequence length="113" mass="12855">MNKVIKFKCWVEEDNERFFGPGPNQLLKGIQSEGSLSKAAGLMNMSYKKAWEMVQRLNQHSVEPMVILKKGGQHGGGAEVTSHGQKVMMEFENLQMKINELLMENNELTKMLK</sequence>
<dbReference type="InterPro" id="IPR051815">
    <property type="entry name" value="Molybdate_resp_trans_reg"/>
</dbReference>
<dbReference type="PANTHER" id="PTHR30432:SF1">
    <property type="entry name" value="DNA-BINDING TRANSCRIPTIONAL DUAL REGULATOR MODE"/>
    <property type="match status" value="1"/>
</dbReference>
<dbReference type="SUPFAM" id="SSF46785">
    <property type="entry name" value="Winged helix' DNA-binding domain"/>
    <property type="match status" value="1"/>
</dbReference>
<accession>A0ABT3RR49</accession>
<reference evidence="1 2" key="1">
    <citation type="submission" date="2022-11" db="EMBL/GenBank/DDBJ databases">
        <title>The characterization of three novel Bacteroidetes species and genomic analysis of their roles in tidal elemental geochemical cycles.</title>
        <authorList>
            <person name="Ma K."/>
        </authorList>
    </citation>
    <scope>NUCLEOTIDE SEQUENCE [LARGE SCALE GENOMIC DNA]</scope>
    <source>
        <strain evidence="1 2">M17</strain>
    </source>
</reference>
<comment type="caution">
    <text evidence="1">The sequence shown here is derived from an EMBL/GenBank/DDBJ whole genome shotgun (WGS) entry which is preliminary data.</text>
</comment>
<evidence type="ECO:0000313" key="2">
    <source>
        <dbReference type="Proteomes" id="UP001209885"/>
    </source>
</evidence>
<name>A0ABT3RR49_9BACT</name>
<dbReference type="Gene3D" id="1.10.10.10">
    <property type="entry name" value="Winged helix-like DNA-binding domain superfamily/Winged helix DNA-binding domain"/>
    <property type="match status" value="1"/>
</dbReference>
<dbReference type="Proteomes" id="UP001209885">
    <property type="component" value="Unassembled WGS sequence"/>
</dbReference>
<organism evidence="1 2">
    <name type="scientific">Mangrovivirga halotolerans</name>
    <dbReference type="NCBI Taxonomy" id="2993936"/>
    <lineage>
        <taxon>Bacteria</taxon>
        <taxon>Pseudomonadati</taxon>
        <taxon>Bacteroidota</taxon>
        <taxon>Cytophagia</taxon>
        <taxon>Cytophagales</taxon>
        <taxon>Mangrovivirgaceae</taxon>
        <taxon>Mangrovivirga</taxon>
    </lineage>
</organism>
<dbReference type="PANTHER" id="PTHR30432">
    <property type="entry name" value="TRANSCRIPTIONAL REGULATOR MODE"/>
    <property type="match status" value="1"/>
</dbReference>
<gene>
    <name evidence="1" type="ORF">OO013_08225</name>
</gene>
<proteinExistence type="predicted"/>
<dbReference type="RefSeq" id="WP_266056305.1">
    <property type="nucleotide sequence ID" value="NZ_JAPFQN010000005.1"/>
</dbReference>
<dbReference type="EMBL" id="JAPFQN010000005">
    <property type="protein sequence ID" value="MCX2743848.1"/>
    <property type="molecule type" value="Genomic_DNA"/>
</dbReference>